<protein>
    <submittedName>
        <fullName evidence="3">Alpha/beta hydrolase</fullName>
    </submittedName>
</protein>
<dbReference type="AlphaFoldDB" id="A0A0K1JNB5"/>
<proteinExistence type="predicted"/>
<gene>
    <name evidence="3" type="ORF">VV02_23205</name>
</gene>
<evidence type="ECO:0000313" key="4">
    <source>
        <dbReference type="Proteomes" id="UP000066480"/>
    </source>
</evidence>
<dbReference type="EMBL" id="CP011112">
    <property type="protein sequence ID" value="AKU18093.1"/>
    <property type="molecule type" value="Genomic_DNA"/>
</dbReference>
<evidence type="ECO:0000256" key="1">
    <source>
        <dbReference type="ARBA" id="ARBA00022801"/>
    </source>
</evidence>
<dbReference type="InterPro" id="IPR029058">
    <property type="entry name" value="AB_hydrolase_fold"/>
</dbReference>
<dbReference type="Proteomes" id="UP000066480">
    <property type="component" value="Chromosome"/>
</dbReference>
<organism evidence="3 4">
    <name type="scientific">Luteipulveratus mongoliensis</name>
    <dbReference type="NCBI Taxonomy" id="571913"/>
    <lineage>
        <taxon>Bacteria</taxon>
        <taxon>Bacillati</taxon>
        <taxon>Actinomycetota</taxon>
        <taxon>Actinomycetes</taxon>
        <taxon>Micrococcales</taxon>
        <taxon>Dermacoccaceae</taxon>
        <taxon>Luteipulveratus</taxon>
    </lineage>
</organism>
<dbReference type="KEGG" id="lmoi:VV02_23205"/>
<accession>A0A0K1JNB5</accession>
<dbReference type="SUPFAM" id="SSF53474">
    <property type="entry name" value="alpha/beta-Hydrolases"/>
    <property type="match status" value="1"/>
</dbReference>
<dbReference type="PATRIC" id="fig|571913.6.peg.4701"/>
<name>A0A0K1JNB5_9MICO</name>
<dbReference type="InterPro" id="IPR000073">
    <property type="entry name" value="AB_hydrolase_1"/>
</dbReference>
<keyword evidence="1 3" id="KW-0378">Hydrolase</keyword>
<sequence>MDTFTRDGLTFDVTDSGPTAGEVVILLHGFPQDRTCWDQVAPLLNEAGLRTLAPDQRGYSPGARPKSRFAYTMREVAADALALADAAGAERFHVVGHDWGGAAAWYLAQHHAARVRTVTSLSTPHPDALAWSFTHSSQGLKSWYMLFFQLPWVPEHLAPRTLRKTFADSGLPRAAAVRYADRFSTPESLTGPMGWYRSMLADPGMRRAVLPRGTVAWPKGGSPHHRVQVPATYVWGREDFALGRAAADKTAEFVSADYEFVELDAGHWLPDTHAPEVTEAILARIR</sequence>
<dbReference type="Gene3D" id="3.40.50.1820">
    <property type="entry name" value="alpha/beta hydrolase"/>
    <property type="match status" value="1"/>
</dbReference>
<dbReference type="RefSeq" id="WP_052595479.1">
    <property type="nucleotide sequence ID" value="NZ_CP011112.1"/>
</dbReference>
<evidence type="ECO:0000259" key="2">
    <source>
        <dbReference type="Pfam" id="PF00561"/>
    </source>
</evidence>
<feature type="domain" description="AB hydrolase-1" evidence="2">
    <location>
        <begin position="23"/>
        <end position="273"/>
    </location>
</feature>
<dbReference type="PRINTS" id="PR00412">
    <property type="entry name" value="EPOXHYDRLASE"/>
</dbReference>
<dbReference type="PANTHER" id="PTHR43329">
    <property type="entry name" value="EPOXIDE HYDROLASE"/>
    <property type="match status" value="1"/>
</dbReference>
<evidence type="ECO:0000313" key="3">
    <source>
        <dbReference type="EMBL" id="AKU18093.1"/>
    </source>
</evidence>
<reference evidence="3 4" key="1">
    <citation type="submission" date="2015-03" db="EMBL/GenBank/DDBJ databases">
        <title>Luteipulveratus halotolerans sp. nov., a novel actinobacterium (Dermacoccaceae) from Sarawak, Malaysia.</title>
        <authorList>
            <person name="Juboi H."/>
            <person name="Basik A."/>
            <person name="Shamsul S.S."/>
            <person name="Arnold P."/>
            <person name="Schmitt E.K."/>
            <person name="Sanglier J.-J."/>
            <person name="Yeo T."/>
        </authorList>
    </citation>
    <scope>NUCLEOTIDE SEQUENCE [LARGE SCALE GENOMIC DNA]</scope>
    <source>
        <strain evidence="3 4">MN07-A0370</strain>
    </source>
</reference>
<dbReference type="InterPro" id="IPR000639">
    <property type="entry name" value="Epox_hydrolase-like"/>
</dbReference>
<dbReference type="STRING" id="571913.VV02_23205"/>
<keyword evidence="4" id="KW-1185">Reference proteome</keyword>
<dbReference type="Pfam" id="PF00561">
    <property type="entry name" value="Abhydrolase_1"/>
    <property type="match status" value="1"/>
</dbReference>
<dbReference type="GO" id="GO:0016787">
    <property type="term" value="F:hydrolase activity"/>
    <property type="evidence" value="ECO:0007669"/>
    <property type="project" value="UniProtKB-KW"/>
</dbReference>
<dbReference type="OrthoDB" id="2987348at2"/>